<dbReference type="AlphaFoldDB" id="A0A0K9PGB6"/>
<dbReference type="OrthoDB" id="722566at2759"/>
<evidence type="ECO:0000313" key="3">
    <source>
        <dbReference type="EMBL" id="KMZ68006.1"/>
    </source>
</evidence>
<dbReference type="GO" id="GO:0010343">
    <property type="term" value="P:singlet oxygen-mediated programmed cell death"/>
    <property type="evidence" value="ECO:0007669"/>
    <property type="project" value="InterPro"/>
</dbReference>
<name>A0A0K9PGB6_ZOSMR</name>
<dbReference type="InterPro" id="IPR044680">
    <property type="entry name" value="EX1/2"/>
</dbReference>
<feature type="compositionally biased region" description="Acidic residues" evidence="2">
    <location>
        <begin position="324"/>
        <end position="337"/>
    </location>
</feature>
<dbReference type="PANTHER" id="PTHR33917">
    <property type="entry name" value="PROTEIN EXECUTER 1, CHLOROPLASTIC"/>
    <property type="match status" value="1"/>
</dbReference>
<evidence type="ECO:0000256" key="1">
    <source>
        <dbReference type="SAM" id="Coils"/>
    </source>
</evidence>
<dbReference type="GO" id="GO:0042651">
    <property type="term" value="C:thylakoid membrane"/>
    <property type="evidence" value="ECO:0000318"/>
    <property type="project" value="GO_Central"/>
</dbReference>
<accession>A0A0K9PGB6</accession>
<dbReference type="EMBL" id="LFYR01000864">
    <property type="protein sequence ID" value="KMZ68006.1"/>
    <property type="molecule type" value="Genomic_DNA"/>
</dbReference>
<dbReference type="PANTHER" id="PTHR33917:SF3">
    <property type="entry name" value="PROTEIN EXECUTER 1, CHLOROPLASTIC"/>
    <property type="match status" value="1"/>
</dbReference>
<sequence length="645" mass="72978">MTLISTAHFTSTSVSAVSTSAGDPNRRFHSLPSRFLSFSIEFPQSTLCRCRISSSHGSDESGGDKRRRWDHMLQDSLKSAVKRWESYVRSLPSEFPEGENEVGDSDVEDGVEKEKVSWDWERWKRHFDKIEEQEKNLEQLKAQLQHAIDKEEYEDAIRLQKEISAVEYNDAVTNAVKQMNSAIEDERYHEAASIQNNAGTGLIGWWSGVSGDPSNPHGRIIHVKAEHGRYVARSYSSRQLVSGRSGSPFFEIYFTVDDKGEYSYQAVYLQKKKKKMKNTNNGPRENPSTIILAVENPNPLDRSSIENNDMGLMFNVIGEINEEDYDEDNDGDKDDELETSKPVDGFKTERGFEVVGSVNSTIDSSDDESDNLSMEFVTSAIKKNLYIHPTDFVRMPATLEKLGCFSFSFSVVTDILQNDSDSTKRDTFDKVLRSQPFFPTTLFMPDLSKAVPTGETIPLEVIDELADLINLALRDEKVQQPFKGKTVFNRINLSTTLDPLNGLYVSTSDVVKSAVIYLERKFGQWQEDGKNQDSLEFYEYVEALQITGDRMIPAGEVAFRAKVGEGNQLLGQGILPEEFGVVARYKGRGRLAHPGFKNPRWVDGELVILKGGKFLSKSQDPVIGFVYWDQKDDYFALFNRLHLPK</sequence>
<dbReference type="Proteomes" id="UP000036987">
    <property type="component" value="Unassembled WGS sequence"/>
</dbReference>
<reference evidence="4" key="1">
    <citation type="journal article" date="2016" name="Nature">
        <title>The genome of the seagrass Zostera marina reveals angiosperm adaptation to the sea.</title>
        <authorList>
            <person name="Olsen J.L."/>
            <person name="Rouze P."/>
            <person name="Verhelst B."/>
            <person name="Lin Y.-C."/>
            <person name="Bayer T."/>
            <person name="Collen J."/>
            <person name="Dattolo E."/>
            <person name="De Paoli E."/>
            <person name="Dittami S."/>
            <person name="Maumus F."/>
            <person name="Michel G."/>
            <person name="Kersting A."/>
            <person name="Lauritano C."/>
            <person name="Lohaus R."/>
            <person name="Toepel M."/>
            <person name="Tonon T."/>
            <person name="Vanneste K."/>
            <person name="Amirebrahimi M."/>
            <person name="Brakel J."/>
            <person name="Bostroem C."/>
            <person name="Chovatia M."/>
            <person name="Grimwood J."/>
            <person name="Jenkins J.W."/>
            <person name="Jueterbock A."/>
            <person name="Mraz A."/>
            <person name="Stam W.T."/>
            <person name="Tice H."/>
            <person name="Bornberg-Bauer E."/>
            <person name="Green P.J."/>
            <person name="Pearson G.A."/>
            <person name="Procaccini G."/>
            <person name="Duarte C.M."/>
            <person name="Schmutz J."/>
            <person name="Reusch T.B.H."/>
            <person name="Van de Peer Y."/>
        </authorList>
    </citation>
    <scope>NUCLEOTIDE SEQUENCE [LARGE SCALE GENOMIC DNA]</scope>
    <source>
        <strain evidence="4">cv. Finnish</strain>
    </source>
</reference>
<keyword evidence="1" id="KW-0175">Coiled coil</keyword>
<dbReference type="STRING" id="29655.A0A0K9PGB6"/>
<gene>
    <name evidence="3" type="ORF">ZOSMA_24G00260</name>
</gene>
<keyword evidence="4" id="KW-1185">Reference proteome</keyword>
<feature type="region of interest" description="Disordered" evidence="2">
    <location>
        <begin position="324"/>
        <end position="343"/>
    </location>
</feature>
<evidence type="ECO:0000313" key="4">
    <source>
        <dbReference type="Proteomes" id="UP000036987"/>
    </source>
</evidence>
<evidence type="ECO:0000256" key="2">
    <source>
        <dbReference type="SAM" id="MobiDB-lite"/>
    </source>
</evidence>
<comment type="caution">
    <text evidence="3">The sequence shown here is derived from an EMBL/GenBank/DDBJ whole genome shotgun (WGS) entry which is preliminary data.</text>
</comment>
<dbReference type="GO" id="GO:0000304">
    <property type="term" value="P:response to singlet oxygen"/>
    <property type="evidence" value="ECO:0000318"/>
    <property type="project" value="GO_Central"/>
</dbReference>
<dbReference type="Pfam" id="PF12014">
    <property type="entry name" value="Cyclin_D1_bind"/>
    <property type="match status" value="1"/>
</dbReference>
<feature type="coiled-coil region" evidence="1">
    <location>
        <begin position="123"/>
        <end position="154"/>
    </location>
</feature>
<organism evidence="3 4">
    <name type="scientific">Zostera marina</name>
    <name type="common">Eelgrass</name>
    <dbReference type="NCBI Taxonomy" id="29655"/>
    <lineage>
        <taxon>Eukaryota</taxon>
        <taxon>Viridiplantae</taxon>
        <taxon>Streptophyta</taxon>
        <taxon>Embryophyta</taxon>
        <taxon>Tracheophyta</taxon>
        <taxon>Spermatophyta</taxon>
        <taxon>Magnoliopsida</taxon>
        <taxon>Liliopsida</taxon>
        <taxon>Zosteraceae</taxon>
        <taxon>Zostera</taxon>
    </lineage>
</organism>
<proteinExistence type="predicted"/>
<protein>
    <submittedName>
        <fullName evidence="3">Uncharacterized protein</fullName>
    </submittedName>
</protein>